<reference evidence="3" key="1">
    <citation type="submission" date="2016-11" db="EMBL/GenBank/DDBJ databases">
        <authorList>
            <person name="Varghese N."/>
            <person name="Submissions S."/>
        </authorList>
    </citation>
    <scope>NUCLEOTIDE SEQUENCE [LARGE SCALE GENOMIC DNA]</scope>
    <source>
        <strain evidence="3">DSM 26898</strain>
    </source>
</reference>
<proteinExistence type="predicted"/>
<dbReference type="STRING" id="1302685.SAMN05444408_101296"/>
<feature type="transmembrane region" description="Helical" evidence="1">
    <location>
        <begin position="46"/>
        <end position="67"/>
    </location>
</feature>
<evidence type="ECO:0000313" key="2">
    <source>
        <dbReference type="EMBL" id="SHE41519.1"/>
    </source>
</evidence>
<organism evidence="2 3">
    <name type="scientific">Chryseobacterium takakiae</name>
    <dbReference type="NCBI Taxonomy" id="1302685"/>
    <lineage>
        <taxon>Bacteria</taxon>
        <taxon>Pseudomonadati</taxon>
        <taxon>Bacteroidota</taxon>
        <taxon>Flavobacteriia</taxon>
        <taxon>Flavobacteriales</taxon>
        <taxon>Weeksellaceae</taxon>
        <taxon>Chryseobacterium group</taxon>
        <taxon>Chryseobacterium</taxon>
    </lineage>
</organism>
<dbReference type="RefSeq" id="WP_072882950.1">
    <property type="nucleotide sequence ID" value="NZ_FQVO01000001.1"/>
</dbReference>
<evidence type="ECO:0000313" key="3">
    <source>
        <dbReference type="Proteomes" id="UP000184236"/>
    </source>
</evidence>
<protein>
    <submittedName>
        <fullName evidence="2">Uncharacterized protein</fullName>
    </submittedName>
</protein>
<keyword evidence="1" id="KW-0812">Transmembrane</keyword>
<dbReference type="AlphaFoldDB" id="A0A1M4TAG9"/>
<gene>
    <name evidence="2" type="ORF">SAMN05444408_101296</name>
</gene>
<keyword evidence="1" id="KW-1133">Transmembrane helix</keyword>
<dbReference type="EMBL" id="FQVO01000001">
    <property type="protein sequence ID" value="SHE41519.1"/>
    <property type="molecule type" value="Genomic_DNA"/>
</dbReference>
<keyword evidence="3" id="KW-1185">Reference proteome</keyword>
<dbReference type="Proteomes" id="UP000184236">
    <property type="component" value="Unassembled WGS sequence"/>
</dbReference>
<evidence type="ECO:0000256" key="1">
    <source>
        <dbReference type="SAM" id="Phobius"/>
    </source>
</evidence>
<sequence>MKNSLKNIMILWSLLIIQYSYACDTCKLRQPKVTQNLTHGAGPESNWDWFIVAIVIAITLLAFFYSVKYLVRPGEKNKNHIKYSFLE</sequence>
<accession>A0A1M4TAG9</accession>
<dbReference type="OrthoDB" id="678322at2"/>
<name>A0A1M4TAG9_9FLAO</name>
<keyword evidence="1" id="KW-0472">Membrane</keyword>